<organism evidence="1 2">
    <name type="scientific">Streptodolium elevatio</name>
    <dbReference type="NCBI Taxonomy" id="3157996"/>
    <lineage>
        <taxon>Bacteria</taxon>
        <taxon>Bacillati</taxon>
        <taxon>Actinomycetota</taxon>
        <taxon>Actinomycetes</taxon>
        <taxon>Kitasatosporales</taxon>
        <taxon>Streptomycetaceae</taxon>
        <taxon>Streptodolium</taxon>
    </lineage>
</organism>
<dbReference type="EMBL" id="JBEZFP010000258">
    <property type="protein sequence ID" value="MEU8140174.1"/>
    <property type="molecule type" value="Genomic_DNA"/>
</dbReference>
<comment type="caution">
    <text evidence="1">The sequence shown here is derived from an EMBL/GenBank/DDBJ whole genome shotgun (WGS) entry which is preliminary data.</text>
</comment>
<reference evidence="1 2" key="1">
    <citation type="submission" date="2024-06" db="EMBL/GenBank/DDBJ databases">
        <title>The Natural Products Discovery Center: Release of the First 8490 Sequenced Strains for Exploring Actinobacteria Biosynthetic Diversity.</title>
        <authorList>
            <person name="Kalkreuter E."/>
            <person name="Kautsar S.A."/>
            <person name="Yang D."/>
            <person name="Bader C.D."/>
            <person name="Teijaro C.N."/>
            <person name="Fluegel L."/>
            <person name="Davis C.M."/>
            <person name="Simpson J.R."/>
            <person name="Lauterbach L."/>
            <person name="Steele A.D."/>
            <person name="Gui C."/>
            <person name="Meng S."/>
            <person name="Li G."/>
            <person name="Viehrig K."/>
            <person name="Ye F."/>
            <person name="Su P."/>
            <person name="Kiefer A.F."/>
            <person name="Nichols A."/>
            <person name="Cepeda A.J."/>
            <person name="Yan W."/>
            <person name="Fan B."/>
            <person name="Jiang Y."/>
            <person name="Adhikari A."/>
            <person name="Zheng C.-J."/>
            <person name="Schuster L."/>
            <person name="Cowan T.M."/>
            <person name="Smanski M.J."/>
            <person name="Chevrette M.G."/>
            <person name="De Carvalho L.P.S."/>
            <person name="Shen B."/>
        </authorList>
    </citation>
    <scope>NUCLEOTIDE SEQUENCE [LARGE SCALE GENOMIC DNA]</scope>
    <source>
        <strain evidence="1 2">NPDC048946</strain>
    </source>
</reference>
<dbReference type="Proteomes" id="UP001551482">
    <property type="component" value="Unassembled WGS sequence"/>
</dbReference>
<accession>A0ABV3DWP1</accession>
<gene>
    <name evidence="1" type="ORF">AB0C36_42665</name>
</gene>
<evidence type="ECO:0000313" key="2">
    <source>
        <dbReference type="Proteomes" id="UP001551482"/>
    </source>
</evidence>
<evidence type="ECO:0000313" key="1">
    <source>
        <dbReference type="EMBL" id="MEU8140174.1"/>
    </source>
</evidence>
<keyword evidence="2" id="KW-1185">Reference proteome</keyword>
<name>A0ABV3DWP1_9ACTN</name>
<proteinExistence type="predicted"/>
<dbReference type="RefSeq" id="WP_358365076.1">
    <property type="nucleotide sequence ID" value="NZ_JBEZFP010000258.1"/>
</dbReference>
<protein>
    <submittedName>
        <fullName evidence="1">Uncharacterized protein</fullName>
    </submittedName>
</protein>
<sequence length="119" mass="13222">MGLHEKYRCYYQGSKEALSLLERDRRGIPLAKLLATRARTALDMRSSINYADDSRDFADGYAALAGIVADYARLCGELHADVTQAGRPEPPWRVVERGRFAVRAPSTVRRPASATLVRA</sequence>